<dbReference type="Gramene" id="RZC69723">
    <property type="protein sequence ID" value="RZC69723"/>
    <property type="gene ID" value="C5167_032855"/>
</dbReference>
<evidence type="ECO:0000313" key="2">
    <source>
        <dbReference type="Proteomes" id="UP000316621"/>
    </source>
</evidence>
<protein>
    <submittedName>
        <fullName evidence="1">Uncharacterized protein</fullName>
    </submittedName>
</protein>
<dbReference type="EMBL" id="CM010721">
    <property type="protein sequence ID" value="RZC69723.1"/>
    <property type="molecule type" value="Genomic_DNA"/>
</dbReference>
<accession>A0A4Y7K8R4</accession>
<gene>
    <name evidence="1" type="ORF">C5167_032855</name>
</gene>
<organism evidence="1 2">
    <name type="scientific">Papaver somniferum</name>
    <name type="common">Opium poppy</name>
    <dbReference type="NCBI Taxonomy" id="3469"/>
    <lineage>
        <taxon>Eukaryota</taxon>
        <taxon>Viridiplantae</taxon>
        <taxon>Streptophyta</taxon>
        <taxon>Embryophyta</taxon>
        <taxon>Tracheophyta</taxon>
        <taxon>Spermatophyta</taxon>
        <taxon>Magnoliopsida</taxon>
        <taxon>Ranunculales</taxon>
        <taxon>Papaveraceae</taxon>
        <taxon>Papaveroideae</taxon>
        <taxon>Papaver</taxon>
    </lineage>
</organism>
<keyword evidence="2" id="KW-1185">Reference proteome</keyword>
<proteinExistence type="predicted"/>
<sequence length="49" mass="6051">MVKSQLRRQWEKWKSVANNMELKERELIRDKVVCGLFVQQCRMRERGEQ</sequence>
<name>A0A4Y7K8R4_PAPSO</name>
<evidence type="ECO:0000313" key="1">
    <source>
        <dbReference type="EMBL" id="RZC69723.1"/>
    </source>
</evidence>
<dbReference type="Proteomes" id="UP000316621">
    <property type="component" value="Chromosome 7"/>
</dbReference>
<dbReference type="AlphaFoldDB" id="A0A4Y7K8R4"/>
<reference evidence="1 2" key="1">
    <citation type="journal article" date="2018" name="Science">
        <title>The opium poppy genome and morphinan production.</title>
        <authorList>
            <person name="Guo L."/>
            <person name="Winzer T."/>
            <person name="Yang X."/>
            <person name="Li Y."/>
            <person name="Ning Z."/>
            <person name="He Z."/>
            <person name="Teodor R."/>
            <person name="Lu Y."/>
            <person name="Bowser T.A."/>
            <person name="Graham I.A."/>
            <person name="Ye K."/>
        </authorList>
    </citation>
    <scope>NUCLEOTIDE SEQUENCE [LARGE SCALE GENOMIC DNA]</scope>
    <source>
        <strain evidence="2">cv. HN1</strain>
        <tissue evidence="1">Leaves</tissue>
    </source>
</reference>